<sequence length="80" mass="8698">MAALLINPERTVDAALPPRFTEYLPGLGHIFDAVATALGIVGQAGYDLIFTIGVTLGFYLEVVIVSTVFWAIFSVFSKYE</sequence>
<gene>
    <name evidence="2" type="ORF">OU421_00795</name>
</gene>
<keyword evidence="3" id="KW-1185">Reference proteome</keyword>
<feature type="transmembrane region" description="Helical" evidence="1">
    <location>
        <begin position="23"/>
        <end position="41"/>
    </location>
</feature>
<organism evidence="2 3">
    <name type="scientific">Methanogenium organophilum</name>
    <dbReference type="NCBI Taxonomy" id="2199"/>
    <lineage>
        <taxon>Archaea</taxon>
        <taxon>Methanobacteriati</taxon>
        <taxon>Methanobacteriota</taxon>
        <taxon>Stenosarchaea group</taxon>
        <taxon>Methanomicrobia</taxon>
        <taxon>Methanomicrobiales</taxon>
        <taxon>Methanomicrobiaceae</taxon>
        <taxon>Methanogenium</taxon>
    </lineage>
</organism>
<dbReference type="Proteomes" id="UP001163096">
    <property type="component" value="Chromosome"/>
</dbReference>
<dbReference type="GeneID" id="76833595"/>
<dbReference type="EMBL" id="CP113361">
    <property type="protein sequence ID" value="WAI01441.1"/>
    <property type="molecule type" value="Genomic_DNA"/>
</dbReference>
<reference evidence="2" key="1">
    <citation type="submission" date="2022-11" db="EMBL/GenBank/DDBJ databases">
        <title>Complete genome sequence of Methanogenium organophilum DSM 3596.</title>
        <authorList>
            <person name="Chen S.-C."/>
            <person name="Lai S.-J."/>
            <person name="You Y.-T."/>
        </authorList>
    </citation>
    <scope>NUCLEOTIDE SEQUENCE</scope>
    <source>
        <strain evidence="2">DSM 3596</strain>
    </source>
</reference>
<evidence type="ECO:0000313" key="2">
    <source>
        <dbReference type="EMBL" id="WAI01441.1"/>
    </source>
</evidence>
<keyword evidence="1" id="KW-0812">Transmembrane</keyword>
<keyword evidence="1" id="KW-0472">Membrane</keyword>
<evidence type="ECO:0000313" key="3">
    <source>
        <dbReference type="Proteomes" id="UP001163096"/>
    </source>
</evidence>
<protein>
    <submittedName>
        <fullName evidence="2">Uncharacterized protein</fullName>
    </submittedName>
</protein>
<dbReference type="RefSeq" id="WP_268186672.1">
    <property type="nucleotide sequence ID" value="NZ_CP113361.1"/>
</dbReference>
<name>A0A9X9S4C6_METOG</name>
<evidence type="ECO:0000256" key="1">
    <source>
        <dbReference type="SAM" id="Phobius"/>
    </source>
</evidence>
<dbReference type="AlphaFoldDB" id="A0A9X9S4C6"/>
<proteinExistence type="predicted"/>
<feature type="transmembrane region" description="Helical" evidence="1">
    <location>
        <begin position="48"/>
        <end position="73"/>
    </location>
</feature>
<dbReference type="KEGG" id="mou:OU421_00795"/>
<keyword evidence="1" id="KW-1133">Transmembrane helix</keyword>
<accession>A0A9X9S4C6</accession>